<accession>A0ABT1WGQ0</accession>
<comment type="caution">
    <text evidence="9">The sequence shown here is derived from an EMBL/GenBank/DDBJ whole genome shotgun (WGS) entry which is preliminary data.</text>
</comment>
<feature type="domain" description="Cytochrome c" evidence="8">
    <location>
        <begin position="63"/>
        <end position="182"/>
    </location>
</feature>
<evidence type="ECO:0000256" key="3">
    <source>
        <dbReference type="ARBA" id="ARBA00022723"/>
    </source>
</evidence>
<evidence type="ECO:0000256" key="4">
    <source>
        <dbReference type="ARBA" id="ARBA00022729"/>
    </source>
</evidence>
<name>A0ABT1WGQ0_9BURK</name>
<gene>
    <name evidence="9" type="ORF">NQT62_09590</name>
</gene>
<dbReference type="Pfam" id="PF03150">
    <property type="entry name" value="CCP_MauG"/>
    <property type="match status" value="1"/>
</dbReference>
<keyword evidence="4" id="KW-0732">Signal</keyword>
<evidence type="ECO:0000259" key="8">
    <source>
        <dbReference type="PROSITE" id="PS51007"/>
    </source>
</evidence>
<dbReference type="PANTHER" id="PTHR30600:SF10">
    <property type="entry name" value="BLL6722 PROTEIN"/>
    <property type="match status" value="1"/>
</dbReference>
<keyword evidence="10" id="KW-1185">Reference proteome</keyword>
<dbReference type="InterPro" id="IPR004852">
    <property type="entry name" value="Di-haem_cyt_c_peroxidsae"/>
</dbReference>
<proteinExistence type="predicted"/>
<dbReference type="Gene3D" id="1.10.760.10">
    <property type="entry name" value="Cytochrome c-like domain"/>
    <property type="match status" value="2"/>
</dbReference>
<evidence type="ECO:0000256" key="2">
    <source>
        <dbReference type="ARBA" id="ARBA00022617"/>
    </source>
</evidence>
<comment type="subcellular location">
    <subcellularLocation>
        <location evidence="1">Cell envelope</location>
    </subcellularLocation>
</comment>
<evidence type="ECO:0000256" key="6">
    <source>
        <dbReference type="ARBA" id="ARBA00023004"/>
    </source>
</evidence>
<evidence type="ECO:0000256" key="5">
    <source>
        <dbReference type="ARBA" id="ARBA00023002"/>
    </source>
</evidence>
<dbReference type="InterPro" id="IPR036909">
    <property type="entry name" value="Cyt_c-like_dom_sf"/>
</dbReference>
<keyword evidence="6 7" id="KW-0408">Iron</keyword>
<keyword evidence="2 7" id="KW-0349">Heme</keyword>
<dbReference type="InterPro" id="IPR009056">
    <property type="entry name" value="Cyt_c-like_dom"/>
</dbReference>
<dbReference type="SUPFAM" id="SSF46626">
    <property type="entry name" value="Cytochrome c"/>
    <property type="match status" value="2"/>
</dbReference>
<evidence type="ECO:0000256" key="7">
    <source>
        <dbReference type="PROSITE-ProRule" id="PRU00433"/>
    </source>
</evidence>
<dbReference type="PROSITE" id="PS51007">
    <property type="entry name" value="CYTC"/>
    <property type="match status" value="2"/>
</dbReference>
<organism evidence="9 10">
    <name type="scientific">Limnobacter humi</name>
    <dbReference type="NCBI Taxonomy" id="1778671"/>
    <lineage>
        <taxon>Bacteria</taxon>
        <taxon>Pseudomonadati</taxon>
        <taxon>Pseudomonadota</taxon>
        <taxon>Betaproteobacteria</taxon>
        <taxon>Burkholderiales</taxon>
        <taxon>Burkholderiaceae</taxon>
        <taxon>Limnobacter</taxon>
    </lineage>
</organism>
<sequence>MLSRHTGKTGGIRQMQPARRKSPIYFTLRATATLGVLLLVGCGGGSSGTASAGASVQANELSPAAKLGEQIFRDPSLSASGQLSCATCHDPANAHAPTNNLAVQLGGPTLATAGGRAVPSLRYLSTVTPAFHFESDGTPVGGFNRDGRAQTLADQAARPILAANEMANASKADFINKLKVAPYAEQFRQVFGAGIFDNPDDAFARALLAIQRYEIEDPDFAPFDSKYDFFLAGRANLSPAELRGLALFNNPNKGNCAACHPSAKGTDGSSPLFTDFTYDNLGVPRNPDIPANNDPAYFDLGLCSRDDLSNRTDLCGAFKVPTLRNVATRRVFFHNGQFKTLRDALRFYVRRDTNPEEFYPLVGGVPDKFNDLPMAYRGNVNTTEAPYNRGQGQQPALSEAEIDDLIQFLNTLTDGYQP</sequence>
<dbReference type="InterPro" id="IPR051395">
    <property type="entry name" value="Cytochrome_c_Peroxidase/MauG"/>
</dbReference>
<evidence type="ECO:0000313" key="9">
    <source>
        <dbReference type="EMBL" id="MCQ8896683.1"/>
    </source>
</evidence>
<dbReference type="Proteomes" id="UP001204142">
    <property type="component" value="Unassembled WGS sequence"/>
</dbReference>
<feature type="domain" description="Cytochrome c" evidence="8">
    <location>
        <begin position="239"/>
        <end position="413"/>
    </location>
</feature>
<evidence type="ECO:0000313" key="10">
    <source>
        <dbReference type="Proteomes" id="UP001204142"/>
    </source>
</evidence>
<evidence type="ECO:0000256" key="1">
    <source>
        <dbReference type="ARBA" id="ARBA00004196"/>
    </source>
</evidence>
<keyword evidence="3 7" id="KW-0479">Metal-binding</keyword>
<dbReference type="EMBL" id="JANIGO010000003">
    <property type="protein sequence ID" value="MCQ8896683.1"/>
    <property type="molecule type" value="Genomic_DNA"/>
</dbReference>
<dbReference type="RefSeq" id="WP_256764497.1">
    <property type="nucleotide sequence ID" value="NZ_JANIGO010000003.1"/>
</dbReference>
<keyword evidence="5" id="KW-0560">Oxidoreductase</keyword>
<reference evidence="9 10" key="1">
    <citation type="submission" date="2022-07" db="EMBL/GenBank/DDBJ databases">
        <authorList>
            <person name="Xamxidin M."/>
            <person name="Wu M."/>
        </authorList>
    </citation>
    <scope>NUCLEOTIDE SEQUENCE [LARGE SCALE GENOMIC DNA]</scope>
    <source>
        <strain evidence="9 10">NBRC 111650</strain>
    </source>
</reference>
<protein>
    <submittedName>
        <fullName evidence="9">C-type cytochrome</fullName>
    </submittedName>
</protein>
<dbReference type="PANTHER" id="PTHR30600">
    <property type="entry name" value="CYTOCHROME C PEROXIDASE-RELATED"/>
    <property type="match status" value="1"/>
</dbReference>